<organism evidence="2 3">
    <name type="scientific">Caballeronia arvi</name>
    <dbReference type="NCBI Taxonomy" id="1777135"/>
    <lineage>
        <taxon>Bacteria</taxon>
        <taxon>Pseudomonadati</taxon>
        <taxon>Pseudomonadota</taxon>
        <taxon>Betaproteobacteria</taxon>
        <taxon>Burkholderiales</taxon>
        <taxon>Burkholderiaceae</taxon>
        <taxon>Caballeronia</taxon>
    </lineage>
</organism>
<dbReference type="AlphaFoldDB" id="A0A158HDX3"/>
<evidence type="ECO:0000313" key="3">
    <source>
        <dbReference type="Proteomes" id="UP000055019"/>
    </source>
</evidence>
<evidence type="ECO:0000256" key="1">
    <source>
        <dbReference type="SAM" id="MobiDB-lite"/>
    </source>
</evidence>
<dbReference type="EMBL" id="FCOM02000005">
    <property type="protein sequence ID" value="SAL42526.1"/>
    <property type="molecule type" value="Genomic_DNA"/>
</dbReference>
<accession>A0A158HDX3</accession>
<feature type="compositionally biased region" description="Basic and acidic residues" evidence="1">
    <location>
        <begin position="17"/>
        <end position="30"/>
    </location>
</feature>
<keyword evidence="3" id="KW-1185">Reference proteome</keyword>
<evidence type="ECO:0000313" key="2">
    <source>
        <dbReference type="EMBL" id="SAL42526.1"/>
    </source>
</evidence>
<proteinExistence type="predicted"/>
<comment type="caution">
    <text evidence="2">The sequence shown here is derived from an EMBL/GenBank/DDBJ whole genome shotgun (WGS) entry which is preliminary data.</text>
</comment>
<protein>
    <submittedName>
        <fullName evidence="2">Uncharacterized protein</fullName>
    </submittedName>
</protein>
<dbReference type="Proteomes" id="UP000055019">
    <property type="component" value="Unassembled WGS sequence"/>
</dbReference>
<gene>
    <name evidence="2" type="ORF">AWB74_01733</name>
</gene>
<sequence>MEPLPALIHGRHAQVGTRRERRDENRSRRFYDPNTRADVELNERARKALSRLTGTMRKK</sequence>
<name>A0A158HDX3_9BURK</name>
<reference evidence="2" key="1">
    <citation type="submission" date="2016-01" db="EMBL/GenBank/DDBJ databases">
        <authorList>
            <person name="Peeters C."/>
        </authorList>
    </citation>
    <scope>NUCLEOTIDE SEQUENCE [LARGE SCALE GENOMIC DNA]</scope>
    <source>
        <strain evidence="2">LMG 29317</strain>
    </source>
</reference>
<feature type="region of interest" description="Disordered" evidence="1">
    <location>
        <begin position="1"/>
        <end position="30"/>
    </location>
</feature>